<dbReference type="Proteomes" id="UP001195483">
    <property type="component" value="Unassembled WGS sequence"/>
</dbReference>
<evidence type="ECO:0000313" key="1">
    <source>
        <dbReference type="EMBL" id="KAK3596760.1"/>
    </source>
</evidence>
<keyword evidence="2" id="KW-1185">Reference proteome</keyword>
<proteinExistence type="predicted"/>
<protein>
    <submittedName>
        <fullName evidence="1">Uncharacterized protein</fullName>
    </submittedName>
</protein>
<gene>
    <name evidence="1" type="ORF">CHS0354_038759</name>
</gene>
<reference evidence="1" key="2">
    <citation type="journal article" date="2021" name="Genome Biol. Evol.">
        <title>Developing a high-quality reference genome for a parasitic bivalve with doubly uniparental inheritance (Bivalvia: Unionida).</title>
        <authorList>
            <person name="Smith C.H."/>
        </authorList>
    </citation>
    <scope>NUCLEOTIDE SEQUENCE</scope>
    <source>
        <strain evidence="1">CHS0354</strain>
        <tissue evidence="1">Mantle</tissue>
    </source>
</reference>
<reference evidence="1" key="3">
    <citation type="submission" date="2023-05" db="EMBL/GenBank/DDBJ databases">
        <authorList>
            <person name="Smith C.H."/>
        </authorList>
    </citation>
    <scope>NUCLEOTIDE SEQUENCE</scope>
    <source>
        <strain evidence="1">CHS0354</strain>
        <tissue evidence="1">Mantle</tissue>
    </source>
</reference>
<name>A0AAE0W1E9_9BIVA</name>
<dbReference type="EMBL" id="JAEAOA010002253">
    <property type="protein sequence ID" value="KAK3596760.1"/>
    <property type="molecule type" value="Genomic_DNA"/>
</dbReference>
<comment type="caution">
    <text evidence="1">The sequence shown here is derived from an EMBL/GenBank/DDBJ whole genome shotgun (WGS) entry which is preliminary data.</text>
</comment>
<sequence length="65" mass="7196">MNMLSVTAMTRGEGLPVHITLMNGDRELTCIFSEDITNGRMFEAVSVPAILSENDNIFIKAIVMH</sequence>
<organism evidence="1 2">
    <name type="scientific">Potamilus streckersoni</name>
    <dbReference type="NCBI Taxonomy" id="2493646"/>
    <lineage>
        <taxon>Eukaryota</taxon>
        <taxon>Metazoa</taxon>
        <taxon>Spiralia</taxon>
        <taxon>Lophotrochozoa</taxon>
        <taxon>Mollusca</taxon>
        <taxon>Bivalvia</taxon>
        <taxon>Autobranchia</taxon>
        <taxon>Heteroconchia</taxon>
        <taxon>Palaeoheterodonta</taxon>
        <taxon>Unionida</taxon>
        <taxon>Unionoidea</taxon>
        <taxon>Unionidae</taxon>
        <taxon>Ambleminae</taxon>
        <taxon>Lampsilini</taxon>
        <taxon>Potamilus</taxon>
    </lineage>
</organism>
<accession>A0AAE0W1E9</accession>
<evidence type="ECO:0000313" key="2">
    <source>
        <dbReference type="Proteomes" id="UP001195483"/>
    </source>
</evidence>
<dbReference type="AlphaFoldDB" id="A0AAE0W1E9"/>
<reference evidence="1" key="1">
    <citation type="journal article" date="2021" name="Genome Biol. Evol.">
        <title>A High-Quality Reference Genome for a Parasitic Bivalve with Doubly Uniparental Inheritance (Bivalvia: Unionida).</title>
        <authorList>
            <person name="Smith C.H."/>
        </authorList>
    </citation>
    <scope>NUCLEOTIDE SEQUENCE</scope>
    <source>
        <strain evidence="1">CHS0354</strain>
    </source>
</reference>